<dbReference type="InterPro" id="IPR002885">
    <property type="entry name" value="PPR_rpt"/>
</dbReference>
<dbReference type="Pfam" id="PF01535">
    <property type="entry name" value="PPR"/>
    <property type="match status" value="1"/>
</dbReference>
<dbReference type="Gene3D" id="1.25.40.10">
    <property type="entry name" value="Tetratricopeptide repeat domain"/>
    <property type="match status" value="6"/>
</dbReference>
<feature type="repeat" description="PPR" evidence="2">
    <location>
        <begin position="127"/>
        <end position="161"/>
    </location>
</feature>
<dbReference type="PROSITE" id="PS51375">
    <property type="entry name" value="PPR"/>
    <property type="match status" value="13"/>
</dbReference>
<feature type="repeat" description="PPR" evidence="2">
    <location>
        <begin position="407"/>
        <end position="441"/>
    </location>
</feature>
<dbReference type="RefSeq" id="XP_021861619.2">
    <property type="nucleotide sequence ID" value="XM_022005927.2"/>
</dbReference>
<dbReference type="SUPFAM" id="SSF48452">
    <property type="entry name" value="TPR-like"/>
    <property type="match status" value="1"/>
</dbReference>
<dbReference type="RefSeq" id="XP_056695960.1">
    <property type="nucleotide sequence ID" value="XM_056839982.1"/>
</dbReference>
<feature type="repeat" description="PPR" evidence="2">
    <location>
        <begin position="560"/>
        <end position="594"/>
    </location>
</feature>
<feature type="repeat" description="PPR" evidence="2">
    <location>
        <begin position="302"/>
        <end position="336"/>
    </location>
</feature>
<evidence type="ECO:0000313" key="5">
    <source>
        <dbReference type="RefSeq" id="XP_021861619.2"/>
    </source>
</evidence>
<evidence type="ECO:0000313" key="10">
    <source>
        <dbReference type="RefSeq" id="XP_056695960.1"/>
    </source>
</evidence>
<protein>
    <submittedName>
        <fullName evidence="4 5">Pentatricopeptide repeat-containing protein At1g79540</fullName>
    </submittedName>
</protein>
<keyword evidence="3" id="KW-1185">Reference proteome</keyword>
<dbReference type="InterPro" id="IPR011990">
    <property type="entry name" value="TPR-like_helical_dom_sf"/>
</dbReference>
<evidence type="ECO:0000313" key="9">
    <source>
        <dbReference type="RefSeq" id="XP_021861645.2"/>
    </source>
</evidence>
<evidence type="ECO:0000313" key="4">
    <source>
        <dbReference type="RefSeq" id="XP_021861613.2"/>
    </source>
</evidence>
<gene>
    <name evidence="4 5 6 7 8 9 10 11 12" type="primary">LOC110800610</name>
</gene>
<dbReference type="Proteomes" id="UP000813463">
    <property type="component" value="Chromosome 3"/>
</dbReference>
<feature type="repeat" description="PPR" evidence="2">
    <location>
        <begin position="664"/>
        <end position="698"/>
    </location>
</feature>
<dbReference type="RefSeq" id="XP_021861640.2">
    <property type="nucleotide sequence ID" value="XM_022005948.2"/>
</dbReference>
<name>A0A9R0K8T6_SPIOL</name>
<organism evidence="3 9">
    <name type="scientific">Spinacia oleracea</name>
    <name type="common">Spinach</name>
    <dbReference type="NCBI Taxonomy" id="3562"/>
    <lineage>
        <taxon>Eukaryota</taxon>
        <taxon>Viridiplantae</taxon>
        <taxon>Streptophyta</taxon>
        <taxon>Embryophyta</taxon>
        <taxon>Tracheophyta</taxon>
        <taxon>Spermatophyta</taxon>
        <taxon>Magnoliopsida</taxon>
        <taxon>eudicotyledons</taxon>
        <taxon>Gunneridae</taxon>
        <taxon>Pentapetalae</taxon>
        <taxon>Caryophyllales</taxon>
        <taxon>Chenopodiaceae</taxon>
        <taxon>Chenopodioideae</taxon>
        <taxon>Anserineae</taxon>
        <taxon>Spinacia</taxon>
    </lineage>
</organism>
<evidence type="ECO:0000313" key="6">
    <source>
        <dbReference type="RefSeq" id="XP_021861624.2"/>
    </source>
</evidence>
<feature type="repeat" description="PPR" evidence="2">
    <location>
        <begin position="372"/>
        <end position="406"/>
    </location>
</feature>
<proteinExistence type="predicted"/>
<feature type="repeat" description="PPR" evidence="2">
    <location>
        <begin position="162"/>
        <end position="196"/>
    </location>
</feature>
<evidence type="ECO:0000313" key="7">
    <source>
        <dbReference type="RefSeq" id="XP_021861635.2"/>
    </source>
</evidence>
<dbReference type="RefSeq" id="XP_021861645.2">
    <property type="nucleotide sequence ID" value="XM_022005953.2"/>
</dbReference>
<dbReference type="RefSeq" id="XP_021861624.2">
    <property type="nucleotide sequence ID" value="XM_022005932.2"/>
</dbReference>
<dbReference type="PANTHER" id="PTHR47942:SF16">
    <property type="entry name" value="PENTATRICOPEPTIDE REPEAT DOMAIN CONTAINING PROTEIN-RELATED"/>
    <property type="match status" value="1"/>
</dbReference>
<evidence type="ECO:0000256" key="1">
    <source>
        <dbReference type="ARBA" id="ARBA00022737"/>
    </source>
</evidence>
<evidence type="ECO:0000256" key="2">
    <source>
        <dbReference type="PROSITE-ProRule" id="PRU00708"/>
    </source>
</evidence>
<dbReference type="RefSeq" id="XP_021861635.2">
    <property type="nucleotide sequence ID" value="XM_022005943.2"/>
</dbReference>
<evidence type="ECO:0000313" key="12">
    <source>
        <dbReference type="RefSeq" id="XP_056695962.1"/>
    </source>
</evidence>
<feature type="repeat" description="PPR" evidence="2">
    <location>
        <begin position="525"/>
        <end position="559"/>
    </location>
</feature>
<dbReference type="PANTHER" id="PTHR47942">
    <property type="entry name" value="TETRATRICOPEPTIDE REPEAT (TPR)-LIKE SUPERFAMILY PROTEIN-RELATED"/>
    <property type="match status" value="1"/>
</dbReference>
<feature type="repeat" description="PPR" evidence="2">
    <location>
        <begin position="267"/>
        <end position="301"/>
    </location>
</feature>
<reference evidence="4 5" key="2">
    <citation type="submission" date="2025-05" db="UniProtKB">
        <authorList>
            <consortium name="RefSeq"/>
        </authorList>
    </citation>
    <scope>IDENTIFICATION</scope>
    <source>
        <tissue evidence="4 5">Leaf</tissue>
    </source>
</reference>
<evidence type="ECO:0000313" key="11">
    <source>
        <dbReference type="RefSeq" id="XP_056695961.1"/>
    </source>
</evidence>
<dbReference type="GO" id="GO:0003729">
    <property type="term" value="F:mRNA binding"/>
    <property type="evidence" value="ECO:0007669"/>
    <property type="project" value="TreeGrafter"/>
</dbReference>
<accession>A0A9R0K8T6</accession>
<reference evidence="3" key="1">
    <citation type="journal article" date="2021" name="Nat. Commun.">
        <title>Genomic analyses provide insights into spinach domestication and the genetic basis of agronomic traits.</title>
        <authorList>
            <person name="Cai X."/>
            <person name="Sun X."/>
            <person name="Xu C."/>
            <person name="Sun H."/>
            <person name="Wang X."/>
            <person name="Ge C."/>
            <person name="Zhang Z."/>
            <person name="Wang Q."/>
            <person name="Fei Z."/>
            <person name="Jiao C."/>
            <person name="Wang Q."/>
        </authorList>
    </citation>
    <scope>NUCLEOTIDE SEQUENCE [LARGE SCALE GENOMIC DNA]</scope>
    <source>
        <strain evidence="3">cv. Varoflay</strain>
    </source>
</reference>
<feature type="repeat" description="PPR" evidence="2">
    <location>
        <begin position="197"/>
        <end position="231"/>
    </location>
</feature>
<dbReference type="RefSeq" id="XP_056695962.1">
    <property type="nucleotide sequence ID" value="XM_056839984.1"/>
</dbReference>
<dbReference type="InterPro" id="IPR051222">
    <property type="entry name" value="PPR/CCM1_RNA-binding"/>
</dbReference>
<feature type="repeat" description="PPR" evidence="2">
    <location>
        <begin position="442"/>
        <end position="476"/>
    </location>
</feature>
<sequence length="794" mass="89812">MRVANLIQRPIFVQIANFSKLIKPRLSTEKSDPLTQVITILEKSNPIEQSLDPVAHILDPRIVSSIMMKPPNFQMGFRFYIWAMKRRSLRAWELNDLVIDMILKENSGFDLCWETLEEVRKCGVDIPSEVFFVLISSYWKAGDAEKAVESFGKMKEFGCIPDVYTYNAVLYIMVQKQVLMLALAVYNQMLKFNCSPNVATYSILIDFLCKSGKIQDALNLFVEMAQNGISPNTITYTIVISGLCLANRTNDAQILLNKMTSSGCPPDSITCNAMLSGVCKMGKIDEAFWLLQSFQDQGYTLGINSYSCLIDSLFRAGRFEEANLWFGKLCEANIHPDLVLYTIMIRGFSEAGKIKDAWKIVQEMTERGVVPDTQCYNTLIKGFCDLGLLEDAQSLKLEISENNCFPDTCTYTILICGACRNGMVGEAKKIFEEMEKVGCLPSVVTFNALIDGLCKAGEYEEARLLFYKMEIGRNPSLFLRLSQGTDRALDKEGLDNLVARLCDSGSYLKAYRLLMKLADNGVLPDTTTYNTLINGLCKSRNVNGAFKLLKELQLKGLSPDCVTYGTLIDGFYSVDREEEAIGLLRNMMKNGCSPNSTVYKTVMTWSSRKKKVSMTFGLWLDYLRSLKNRDDEAIKLIEEHFEKGELSEAVRGLLKMDFKLNNFDVGPYTIWMNGLCEAQRVDEALKIFNVLLEFNITITPPSCVKLIQNLCSQQKLDLAVNVFLHTLDKKTVLRPPICNQLFCALLRSKAYVKHAFDLLGKMESMGYNLDNHLDHKTKSLWQYHLYMQESATSS</sequence>
<dbReference type="AlphaFoldDB" id="A0A9R0K8T6"/>
<dbReference type="NCBIfam" id="TIGR00756">
    <property type="entry name" value="PPR"/>
    <property type="match status" value="13"/>
</dbReference>
<dbReference type="RefSeq" id="XP_056695961.1">
    <property type="nucleotide sequence ID" value="XM_056839983.1"/>
</dbReference>
<dbReference type="KEGG" id="soe:110800610"/>
<keyword evidence="1" id="KW-0677">Repeat</keyword>
<dbReference type="RefSeq" id="XP_021861613.2">
    <property type="nucleotide sequence ID" value="XM_022005921.2"/>
</dbReference>
<feature type="repeat" description="PPR" evidence="2">
    <location>
        <begin position="232"/>
        <end position="266"/>
    </location>
</feature>
<evidence type="ECO:0000313" key="3">
    <source>
        <dbReference type="Proteomes" id="UP000813463"/>
    </source>
</evidence>
<dbReference type="GeneID" id="110800610"/>
<feature type="repeat" description="PPR" evidence="2">
    <location>
        <begin position="337"/>
        <end position="371"/>
    </location>
</feature>
<evidence type="ECO:0000313" key="8">
    <source>
        <dbReference type="RefSeq" id="XP_021861640.2"/>
    </source>
</evidence>
<dbReference type="Pfam" id="PF13041">
    <property type="entry name" value="PPR_2"/>
    <property type="match status" value="6"/>
</dbReference>